<reference evidence="1" key="1">
    <citation type="submission" date="2019-10" db="EMBL/GenBank/DDBJ databases">
        <authorList>
            <person name="Paulsen S."/>
        </authorList>
    </citation>
    <scope>NUCLEOTIDE SEQUENCE</scope>
    <source>
        <strain evidence="1">LMG 19692</strain>
    </source>
</reference>
<proteinExistence type="predicted"/>
<organism evidence="1 3">
    <name type="scientific">Pseudoalteromonas maricaloris</name>
    <dbReference type="NCBI Taxonomy" id="184924"/>
    <lineage>
        <taxon>Bacteria</taxon>
        <taxon>Pseudomonadati</taxon>
        <taxon>Pseudomonadota</taxon>
        <taxon>Gammaproteobacteria</taxon>
        <taxon>Alteromonadales</taxon>
        <taxon>Pseudoalteromonadaceae</taxon>
        <taxon>Pseudoalteromonas</taxon>
    </lineage>
</organism>
<evidence type="ECO:0000313" key="2">
    <source>
        <dbReference type="EMBL" id="WOX31009.1"/>
    </source>
</evidence>
<accession>A0A8I2H5Z6</accession>
<sequence>MAQEVYAINQSSISDIEQFKKDLINQYEPNDSSVSHFDLKMPSNARGYLILGNALGSGEQLLINQIINKIPPFLKVFICYQNEFLACSSFIRENYPSPIEQMASIDELASVAGGIINLDWTEPSNLKNLLHEVGLMGAGCIVIFASGSNAGSEVTKQIKLVSHLCQKLFVAVNIHDRESFYSAKRLANDQEISRLSFGCWQKIELDEGYQHNFKIFSANEFNEYFAGR</sequence>
<dbReference type="Proteomes" id="UP000646877">
    <property type="component" value="Unassembled WGS sequence"/>
</dbReference>
<name>A0A8I2H5Z6_9GAMM</name>
<dbReference type="EMBL" id="WEIA01000010">
    <property type="protein sequence ID" value="NLR22810.1"/>
    <property type="molecule type" value="Genomic_DNA"/>
</dbReference>
<dbReference type="AlphaFoldDB" id="A0A8I2H5Z6"/>
<evidence type="ECO:0000313" key="3">
    <source>
        <dbReference type="Proteomes" id="UP000646877"/>
    </source>
</evidence>
<evidence type="ECO:0000313" key="4">
    <source>
        <dbReference type="Proteomes" id="UP001304419"/>
    </source>
</evidence>
<reference evidence="2 4" key="2">
    <citation type="submission" date="2023-10" db="EMBL/GenBank/DDBJ databases">
        <title>To unveil natural product biosynthetic capacity in Pseudoalteromonas.</title>
        <authorList>
            <person name="Wang J."/>
        </authorList>
    </citation>
    <scope>NUCLEOTIDE SEQUENCE [LARGE SCALE GENOMIC DNA]</scope>
    <source>
        <strain evidence="2 4">DSM 15914</strain>
    </source>
</reference>
<dbReference type="EMBL" id="CP137579">
    <property type="protein sequence ID" value="WOX31009.1"/>
    <property type="molecule type" value="Genomic_DNA"/>
</dbReference>
<evidence type="ECO:0000313" key="1">
    <source>
        <dbReference type="EMBL" id="NLR22810.1"/>
    </source>
</evidence>
<dbReference type="RefSeq" id="WP_193522199.1">
    <property type="nucleotide sequence ID" value="NZ_CBCSDF010000009.1"/>
</dbReference>
<protein>
    <submittedName>
        <fullName evidence="1">Uncharacterized protein</fullName>
    </submittedName>
</protein>
<gene>
    <name evidence="1" type="ORF">F9Y85_16170</name>
    <name evidence="2" type="ORF">R5H13_24385</name>
</gene>
<dbReference type="Proteomes" id="UP001304419">
    <property type="component" value="Chromosome 2"/>
</dbReference>
<keyword evidence="4" id="KW-1185">Reference proteome</keyword>